<dbReference type="GO" id="GO:0030145">
    <property type="term" value="F:manganese ion binding"/>
    <property type="evidence" value="ECO:0007669"/>
    <property type="project" value="UniProtKB-UniRule"/>
</dbReference>
<dbReference type="AlphaFoldDB" id="A0A1M5FJ82"/>
<dbReference type="Pfam" id="PF06415">
    <property type="entry name" value="iPGM_N"/>
    <property type="match status" value="1"/>
</dbReference>
<evidence type="ECO:0000256" key="4">
    <source>
        <dbReference type="ARBA" id="ARBA00008819"/>
    </source>
</evidence>
<dbReference type="PIRSF" id="PIRSF001492">
    <property type="entry name" value="IPGAM"/>
    <property type="match status" value="1"/>
</dbReference>
<dbReference type="NCBIfam" id="TIGR01307">
    <property type="entry name" value="pgm_bpd_ind"/>
    <property type="match status" value="1"/>
</dbReference>
<dbReference type="STRING" id="1302690.BUE76_19065"/>
<feature type="binding site" evidence="9 13">
    <location>
        <position position="442"/>
    </location>
    <ligand>
        <name>Mn(2+)</name>
        <dbReference type="ChEBI" id="CHEBI:29035"/>
        <label>2</label>
    </ligand>
</feature>
<protein>
    <recommendedName>
        <fullName evidence="9 10">2,3-bisphosphoglycerate-independent phosphoglycerate mutase</fullName>
        <shortName evidence="9">BPG-independent PGAM</shortName>
        <shortName evidence="9">Phosphoglyceromutase</shortName>
        <shortName evidence="9">iPGM</shortName>
        <ecNumber evidence="9 10">5.4.2.12</ecNumber>
    </recommendedName>
</protein>
<proteinExistence type="inferred from homology"/>
<dbReference type="Gene3D" id="3.40.1450.10">
    <property type="entry name" value="BPG-independent phosphoglycerate mutase, domain B"/>
    <property type="match status" value="1"/>
</dbReference>
<dbReference type="InterPro" id="IPR005995">
    <property type="entry name" value="Pgm_bpd_ind"/>
</dbReference>
<keyword evidence="7 9" id="KW-0464">Manganese</keyword>
<feature type="binding site" evidence="9 12">
    <location>
        <position position="123"/>
    </location>
    <ligand>
        <name>substrate</name>
    </ligand>
</feature>
<dbReference type="InterPro" id="IPR036646">
    <property type="entry name" value="PGAM_B_sf"/>
</dbReference>
<dbReference type="Pfam" id="PF01676">
    <property type="entry name" value="Metalloenzyme"/>
    <property type="match status" value="1"/>
</dbReference>
<keyword evidence="8 9" id="KW-0413">Isomerase</keyword>
<dbReference type="SUPFAM" id="SSF53649">
    <property type="entry name" value="Alkaline phosphatase-like"/>
    <property type="match status" value="1"/>
</dbReference>
<dbReference type="PANTHER" id="PTHR31637">
    <property type="entry name" value="2,3-BISPHOSPHOGLYCERATE-INDEPENDENT PHOSPHOGLYCERATE MUTASE"/>
    <property type="match status" value="1"/>
</dbReference>
<feature type="binding site" evidence="9 12">
    <location>
        <position position="190"/>
    </location>
    <ligand>
        <name>substrate</name>
    </ligand>
</feature>
<feature type="binding site" evidence="9 12">
    <location>
        <begin position="259"/>
        <end position="262"/>
    </location>
    <ligand>
        <name>substrate</name>
    </ligand>
</feature>
<evidence type="ECO:0000313" key="16">
    <source>
        <dbReference type="EMBL" id="SHF91479.1"/>
    </source>
</evidence>
<dbReference type="GO" id="GO:0005829">
    <property type="term" value="C:cytosol"/>
    <property type="evidence" value="ECO:0007669"/>
    <property type="project" value="TreeGrafter"/>
</dbReference>
<dbReference type="GO" id="GO:0006096">
    <property type="term" value="P:glycolytic process"/>
    <property type="evidence" value="ECO:0007669"/>
    <property type="project" value="UniProtKB-UniRule"/>
</dbReference>
<dbReference type="GO" id="GO:0006007">
    <property type="term" value="P:glucose catabolic process"/>
    <property type="evidence" value="ECO:0007669"/>
    <property type="project" value="InterPro"/>
</dbReference>
<comment type="subunit">
    <text evidence="9">Monomer.</text>
</comment>
<evidence type="ECO:0000259" key="14">
    <source>
        <dbReference type="Pfam" id="PF01676"/>
    </source>
</evidence>
<evidence type="ECO:0000313" key="17">
    <source>
        <dbReference type="Proteomes" id="UP000184368"/>
    </source>
</evidence>
<dbReference type="OrthoDB" id="9800863at2"/>
<feature type="binding site" evidence="9 13">
    <location>
        <position position="400"/>
    </location>
    <ligand>
        <name>Mn(2+)</name>
        <dbReference type="ChEBI" id="CHEBI:29035"/>
        <label>1</label>
    </ligand>
</feature>
<feature type="binding site" evidence="9 12">
    <location>
        <begin position="153"/>
        <end position="154"/>
    </location>
    <ligand>
        <name>substrate</name>
    </ligand>
</feature>
<feature type="binding site" evidence="9 13">
    <location>
        <position position="62"/>
    </location>
    <ligand>
        <name>Mn(2+)</name>
        <dbReference type="ChEBI" id="CHEBI:29035"/>
        <label>2</label>
    </ligand>
</feature>
<reference evidence="16 17" key="1">
    <citation type="submission" date="2016-11" db="EMBL/GenBank/DDBJ databases">
        <authorList>
            <person name="Jaros S."/>
            <person name="Januszkiewicz K."/>
            <person name="Wedrychowicz H."/>
        </authorList>
    </citation>
    <scope>NUCLEOTIDE SEQUENCE [LARGE SCALE GENOMIC DNA]</scope>
    <source>
        <strain evidence="16 17">DSM 26897</strain>
    </source>
</reference>
<evidence type="ECO:0000256" key="2">
    <source>
        <dbReference type="ARBA" id="ARBA00002315"/>
    </source>
</evidence>
<dbReference type="FunFam" id="3.40.1450.10:FF:000002">
    <property type="entry name" value="2,3-bisphosphoglycerate-independent phosphoglycerate mutase"/>
    <property type="match status" value="1"/>
</dbReference>
<dbReference type="GO" id="GO:0004619">
    <property type="term" value="F:phosphoglycerate mutase activity"/>
    <property type="evidence" value="ECO:0007669"/>
    <property type="project" value="UniProtKB-UniRule"/>
</dbReference>
<evidence type="ECO:0000256" key="3">
    <source>
        <dbReference type="ARBA" id="ARBA00004798"/>
    </source>
</evidence>
<feature type="binding site" evidence="9 13">
    <location>
        <position position="404"/>
    </location>
    <ligand>
        <name>Mn(2+)</name>
        <dbReference type="ChEBI" id="CHEBI:29035"/>
        <label>1</label>
    </ligand>
</feature>
<keyword evidence="5 9" id="KW-0479">Metal-binding</keyword>
<evidence type="ECO:0000259" key="15">
    <source>
        <dbReference type="Pfam" id="PF06415"/>
    </source>
</evidence>
<name>A0A1M5FJ82_9BACT</name>
<evidence type="ECO:0000256" key="5">
    <source>
        <dbReference type="ARBA" id="ARBA00022723"/>
    </source>
</evidence>
<dbReference type="InterPro" id="IPR006124">
    <property type="entry name" value="Metalloenzyme"/>
</dbReference>
<dbReference type="RefSeq" id="WP_073045545.1">
    <property type="nucleotide sequence ID" value="NZ_FQUO01000014.1"/>
</dbReference>
<feature type="domain" description="Metalloenzyme" evidence="14">
    <location>
        <begin position="5"/>
        <end position="495"/>
    </location>
</feature>
<organism evidence="16 17">
    <name type="scientific">Cnuella takakiae</name>
    <dbReference type="NCBI Taxonomy" id="1302690"/>
    <lineage>
        <taxon>Bacteria</taxon>
        <taxon>Pseudomonadati</taxon>
        <taxon>Bacteroidota</taxon>
        <taxon>Chitinophagia</taxon>
        <taxon>Chitinophagales</taxon>
        <taxon>Chitinophagaceae</taxon>
        <taxon>Cnuella</taxon>
    </lineage>
</organism>
<evidence type="ECO:0000256" key="8">
    <source>
        <dbReference type="ARBA" id="ARBA00023235"/>
    </source>
</evidence>
<dbReference type="Gene3D" id="3.40.720.10">
    <property type="entry name" value="Alkaline Phosphatase, subunit A"/>
    <property type="match status" value="1"/>
</dbReference>
<evidence type="ECO:0000256" key="10">
    <source>
        <dbReference type="NCBIfam" id="TIGR01307"/>
    </source>
</evidence>
<gene>
    <name evidence="9" type="primary">gpmI</name>
    <name evidence="16" type="ORF">SAMN05444008_11428</name>
</gene>
<feature type="binding site" evidence="9 13">
    <location>
        <position position="12"/>
    </location>
    <ligand>
        <name>Mn(2+)</name>
        <dbReference type="ChEBI" id="CHEBI:29035"/>
        <label>2</label>
    </ligand>
</feature>
<dbReference type="SUPFAM" id="SSF64158">
    <property type="entry name" value="2,3-Bisphosphoglycerate-independent phosphoglycerate mutase, substrate-binding domain"/>
    <property type="match status" value="1"/>
</dbReference>
<comment type="pathway">
    <text evidence="3 9">Carbohydrate degradation; glycolysis; pyruvate from D-glyceraldehyde 3-phosphate: step 3/5.</text>
</comment>
<dbReference type="InterPro" id="IPR011258">
    <property type="entry name" value="BPG-indep_PGM_N"/>
</dbReference>
<evidence type="ECO:0000256" key="11">
    <source>
        <dbReference type="PIRSR" id="PIRSR001492-1"/>
    </source>
</evidence>
<dbReference type="HAMAP" id="MF_01038">
    <property type="entry name" value="GpmI"/>
    <property type="match status" value="1"/>
</dbReference>
<feature type="binding site" evidence="9 13">
    <location>
        <position position="459"/>
    </location>
    <ligand>
        <name>Mn(2+)</name>
        <dbReference type="ChEBI" id="CHEBI:29035"/>
        <label>1</label>
    </ligand>
</feature>
<feature type="active site" description="Phosphoserine intermediate" evidence="9 11">
    <location>
        <position position="62"/>
    </location>
</feature>
<sequence>MQQRKVILVIMDGWGLGQIKNADAIQNANVPFVSSLYNKFPHTTLTTCGEAVGLPEGQMGNSEVGHLNLGAGRVVYQELQRINVAIREGLLANNATLIDTMAYARENRKALHLVGLVSDGGVHSHINHLKAILDICKAAGLTEVYVHAFTDGRDTDPKSGLGFITELQNHINKSIGKIATVSGRYYAMDRDNRWERVALAYNALVKAEGQVASTAIQAVEQAYAEGVSDEFIKPTVIQEGVQPVATIKDGDAVLCFNFRTDRCREIVKVLSQADMPEFGMQKLNDVYFTTITEYDSTFANVHIIFQNDNLTNTLGEVLDNAGKKQIRIAETEKYPHVTFFFSGGREEKFAGESRILVPSPKVATYDLQPEMSAIELTNAIVPEIEAGNPDFVCLNYANADMVGHTGVFSAAIKAVETVDKCVERVVTAALANGYTVFLTADHGNADFMINGDGSPNTAHTLNLVPLFIIDKEWKGEVKPGKLGDVAPTILTMMGVPVPIDMTGNILV</sequence>
<feature type="binding site" evidence="9 13">
    <location>
        <position position="441"/>
    </location>
    <ligand>
        <name>Mn(2+)</name>
        <dbReference type="ChEBI" id="CHEBI:29035"/>
        <label>2</label>
    </ligand>
</feature>
<evidence type="ECO:0000256" key="12">
    <source>
        <dbReference type="PIRSR" id="PIRSR001492-2"/>
    </source>
</evidence>
<dbReference type="EMBL" id="FQUO01000014">
    <property type="protein sequence ID" value="SHF91479.1"/>
    <property type="molecule type" value="Genomic_DNA"/>
</dbReference>
<evidence type="ECO:0000256" key="1">
    <source>
        <dbReference type="ARBA" id="ARBA00000370"/>
    </source>
</evidence>
<dbReference type="Proteomes" id="UP000184368">
    <property type="component" value="Unassembled WGS sequence"/>
</dbReference>
<dbReference type="InterPro" id="IPR017850">
    <property type="entry name" value="Alkaline_phosphatase_core_sf"/>
</dbReference>
<evidence type="ECO:0000256" key="13">
    <source>
        <dbReference type="PIRSR" id="PIRSR001492-3"/>
    </source>
</evidence>
<evidence type="ECO:0000256" key="7">
    <source>
        <dbReference type="ARBA" id="ARBA00023211"/>
    </source>
</evidence>
<comment type="function">
    <text evidence="2 9">Catalyzes the interconversion of 2-phosphoglycerate and 3-phosphoglycerate.</text>
</comment>
<dbReference type="PANTHER" id="PTHR31637:SF0">
    <property type="entry name" value="2,3-BISPHOSPHOGLYCERATE-INDEPENDENT PHOSPHOGLYCERATE MUTASE"/>
    <property type="match status" value="1"/>
</dbReference>
<evidence type="ECO:0000256" key="6">
    <source>
        <dbReference type="ARBA" id="ARBA00023152"/>
    </source>
</evidence>
<keyword evidence="6 9" id="KW-0324">Glycolysis</keyword>
<feature type="binding site" evidence="9 12">
    <location>
        <position position="333"/>
    </location>
    <ligand>
        <name>substrate</name>
    </ligand>
</feature>
<dbReference type="CDD" id="cd16010">
    <property type="entry name" value="iPGM"/>
    <property type="match status" value="1"/>
</dbReference>
<dbReference type="EC" id="5.4.2.12" evidence="9 10"/>
<feature type="binding site" evidence="9 12">
    <location>
        <position position="184"/>
    </location>
    <ligand>
        <name>substrate</name>
    </ligand>
</feature>
<comment type="similarity">
    <text evidence="4 9">Belongs to the BPG-independent phosphoglycerate mutase family.</text>
</comment>
<comment type="catalytic activity">
    <reaction evidence="1 9">
        <text>(2R)-2-phosphoglycerate = (2R)-3-phosphoglycerate</text>
        <dbReference type="Rhea" id="RHEA:15901"/>
        <dbReference type="ChEBI" id="CHEBI:58272"/>
        <dbReference type="ChEBI" id="CHEBI:58289"/>
        <dbReference type="EC" id="5.4.2.12"/>
    </reaction>
</comment>
<comment type="cofactor">
    <cofactor evidence="9">
        <name>Mn(2+)</name>
        <dbReference type="ChEBI" id="CHEBI:29035"/>
    </cofactor>
    <text evidence="9">Binds 2 manganese ions per subunit.</text>
</comment>
<evidence type="ECO:0000256" key="9">
    <source>
        <dbReference type="HAMAP-Rule" id="MF_01038"/>
    </source>
</evidence>
<accession>A0A1M5FJ82</accession>
<dbReference type="UniPathway" id="UPA00109">
    <property type="reaction ID" value="UER00186"/>
</dbReference>
<feature type="domain" description="BPG-independent PGAM N-terminal" evidence="15">
    <location>
        <begin position="82"/>
        <end position="295"/>
    </location>
</feature>
<keyword evidence="17" id="KW-1185">Reference proteome</keyword>